<sequence length="292" mass="32464">MRPRKTEPYGLYHTKLNRRKDGTQTATQWMNVGYWKECNTFPEACEALASKVIAAARCVPGGHVLDVGHGSGDSLILHALYPSSPKLEGLTGITSNKDQYEEAGRRVQDTCRRSMPEINLQLYHGDAIFHPSNGPQASAHPLDPSSTLPPFTAITAIDCAYHFRSRNKFLQQSFARLAPGGFIALADMNIVSPRSPLRRVLARALCRILGVPWENMISPSTYAQQLIDIGFANVEVEDITSEVFPRLTTFLKSETTDSPQLGVAWWIMGEVFRVWWTICGGTYVIAKAEKPQ</sequence>
<protein>
    <recommendedName>
        <fullName evidence="3">Methyltransferase domain-containing protein</fullName>
    </recommendedName>
</protein>
<gene>
    <name evidence="1" type="ORF">M407DRAFT_17506</name>
</gene>
<dbReference type="OrthoDB" id="61390at2759"/>
<proteinExistence type="predicted"/>
<dbReference type="SUPFAM" id="SSF53335">
    <property type="entry name" value="S-adenosyl-L-methionine-dependent methyltransferases"/>
    <property type="match status" value="1"/>
</dbReference>
<dbReference type="InterPro" id="IPR029063">
    <property type="entry name" value="SAM-dependent_MTases_sf"/>
</dbReference>
<evidence type="ECO:0000313" key="1">
    <source>
        <dbReference type="EMBL" id="KIO33551.1"/>
    </source>
</evidence>
<dbReference type="Proteomes" id="UP000054248">
    <property type="component" value="Unassembled WGS sequence"/>
</dbReference>
<dbReference type="HOGENOM" id="CLU_039068_3_1_1"/>
<dbReference type="EMBL" id="KN822947">
    <property type="protein sequence ID" value="KIO33551.1"/>
    <property type="molecule type" value="Genomic_DNA"/>
</dbReference>
<accession>A0A0C3QVE2</accession>
<evidence type="ECO:0008006" key="3">
    <source>
        <dbReference type="Google" id="ProtNLM"/>
    </source>
</evidence>
<dbReference type="Pfam" id="PF13489">
    <property type="entry name" value="Methyltransf_23"/>
    <property type="match status" value="1"/>
</dbReference>
<dbReference type="AlphaFoldDB" id="A0A0C3QVE2"/>
<dbReference type="Gene3D" id="3.40.50.150">
    <property type="entry name" value="Vaccinia Virus protein VP39"/>
    <property type="match status" value="1"/>
</dbReference>
<reference evidence="2" key="2">
    <citation type="submission" date="2015-01" db="EMBL/GenBank/DDBJ databases">
        <title>Evolutionary Origins and Diversification of the Mycorrhizal Mutualists.</title>
        <authorList>
            <consortium name="DOE Joint Genome Institute"/>
            <consortium name="Mycorrhizal Genomics Consortium"/>
            <person name="Kohler A."/>
            <person name="Kuo A."/>
            <person name="Nagy L.G."/>
            <person name="Floudas D."/>
            <person name="Copeland A."/>
            <person name="Barry K.W."/>
            <person name="Cichocki N."/>
            <person name="Veneault-Fourrey C."/>
            <person name="LaButti K."/>
            <person name="Lindquist E.A."/>
            <person name="Lipzen A."/>
            <person name="Lundell T."/>
            <person name="Morin E."/>
            <person name="Murat C."/>
            <person name="Riley R."/>
            <person name="Ohm R."/>
            <person name="Sun H."/>
            <person name="Tunlid A."/>
            <person name="Henrissat B."/>
            <person name="Grigoriev I.V."/>
            <person name="Hibbett D.S."/>
            <person name="Martin F."/>
        </authorList>
    </citation>
    <scope>NUCLEOTIDE SEQUENCE [LARGE SCALE GENOMIC DNA]</scope>
    <source>
        <strain evidence="2">MUT 4182</strain>
    </source>
</reference>
<dbReference type="STRING" id="1051891.A0A0C3QVE2"/>
<organism evidence="1 2">
    <name type="scientific">Tulasnella calospora MUT 4182</name>
    <dbReference type="NCBI Taxonomy" id="1051891"/>
    <lineage>
        <taxon>Eukaryota</taxon>
        <taxon>Fungi</taxon>
        <taxon>Dikarya</taxon>
        <taxon>Basidiomycota</taxon>
        <taxon>Agaricomycotina</taxon>
        <taxon>Agaricomycetes</taxon>
        <taxon>Cantharellales</taxon>
        <taxon>Tulasnellaceae</taxon>
        <taxon>Tulasnella</taxon>
    </lineage>
</organism>
<evidence type="ECO:0000313" key="2">
    <source>
        <dbReference type="Proteomes" id="UP000054248"/>
    </source>
</evidence>
<reference evidence="1 2" key="1">
    <citation type="submission" date="2014-04" db="EMBL/GenBank/DDBJ databases">
        <authorList>
            <consortium name="DOE Joint Genome Institute"/>
            <person name="Kuo A."/>
            <person name="Girlanda M."/>
            <person name="Perotto S."/>
            <person name="Kohler A."/>
            <person name="Nagy L.G."/>
            <person name="Floudas D."/>
            <person name="Copeland A."/>
            <person name="Barry K.W."/>
            <person name="Cichocki N."/>
            <person name="Veneault-Fourrey C."/>
            <person name="LaButti K."/>
            <person name="Lindquist E.A."/>
            <person name="Lipzen A."/>
            <person name="Lundell T."/>
            <person name="Morin E."/>
            <person name="Murat C."/>
            <person name="Sun H."/>
            <person name="Tunlid A."/>
            <person name="Henrissat B."/>
            <person name="Grigoriev I.V."/>
            <person name="Hibbett D.S."/>
            <person name="Martin F."/>
            <person name="Nordberg H.P."/>
            <person name="Cantor M.N."/>
            <person name="Hua S.X."/>
        </authorList>
    </citation>
    <scope>NUCLEOTIDE SEQUENCE [LARGE SCALE GENOMIC DNA]</scope>
    <source>
        <strain evidence="1 2">MUT 4182</strain>
    </source>
</reference>
<keyword evidence="2" id="KW-1185">Reference proteome</keyword>
<name>A0A0C3QVE2_9AGAM</name>